<feature type="domain" description="Creatinase N-terminal" evidence="4">
    <location>
        <begin position="6"/>
        <end position="109"/>
    </location>
</feature>
<dbReference type="Pfam" id="PF01321">
    <property type="entry name" value="Creatinase_N"/>
    <property type="match status" value="1"/>
</dbReference>
<evidence type="ECO:0000259" key="4">
    <source>
        <dbReference type="Pfam" id="PF01321"/>
    </source>
</evidence>
<sequence>MQRKVLNDVFKEYNYDAIISEAPQTRLWYSQVATSDGYIIIEKEKAYLFVDGRYIEYAQNNAKNVEVKLLVADSLKKFFLEKKYSKVAFEKDYVTVEVHDRLKSLITLANENVEVGYVSGQDLRILKDEDEIKLMQEAIDISMKAYYRVKDWLKEGVSEKEVDHELNYYLKQEGADKESFDNIIAFGENAAEPHHHPTDRKLKFGDIVKIDFGALYKGYCADVTRTHIFGGNENATDPKLVEILQIVEESAALGRAAVKPGVSTAQIDKICRDYIQEKGYGQYFVHSTGHGLGIDVHEFPSVGTRSNTILQPGMVITVEPGIYIEGLGGARNEDDVLVTEEGHRVLTHNYKPD</sequence>
<dbReference type="PANTHER" id="PTHR46112">
    <property type="entry name" value="AMINOPEPTIDASE"/>
    <property type="match status" value="1"/>
</dbReference>
<dbReference type="EC" id="3.4.-.-" evidence="5"/>
<proteinExistence type="predicted"/>
<dbReference type="Proteomes" id="UP001224428">
    <property type="component" value="Unassembled WGS sequence"/>
</dbReference>
<keyword evidence="6" id="KW-1185">Reference proteome</keyword>
<feature type="domain" description="Peptidase M24" evidence="3">
    <location>
        <begin position="134"/>
        <end position="340"/>
    </location>
</feature>
<organism evidence="5 6">
    <name type="scientific">Mycoplasma phocimorsus</name>
    <dbReference type="NCBI Taxonomy" id="3045839"/>
    <lineage>
        <taxon>Bacteria</taxon>
        <taxon>Bacillati</taxon>
        <taxon>Mycoplasmatota</taxon>
        <taxon>Mollicutes</taxon>
        <taxon>Mycoplasmataceae</taxon>
        <taxon>Mycoplasma</taxon>
    </lineage>
</organism>
<keyword evidence="5" id="KW-0031">Aminopeptidase</keyword>
<evidence type="ECO:0000313" key="6">
    <source>
        <dbReference type="Proteomes" id="UP001224428"/>
    </source>
</evidence>
<name>A0AAJ1UW03_9MOLU</name>
<dbReference type="GO" id="GO:0004177">
    <property type="term" value="F:aminopeptidase activity"/>
    <property type="evidence" value="ECO:0007669"/>
    <property type="project" value="UniProtKB-KW"/>
</dbReference>
<accession>A0AAJ1UW03</accession>
<dbReference type="PRINTS" id="PR00599">
    <property type="entry name" value="MAPEPTIDASE"/>
</dbReference>
<dbReference type="AlphaFoldDB" id="A0AAJ1UW03"/>
<dbReference type="SUPFAM" id="SSF55920">
    <property type="entry name" value="Creatinase/aminopeptidase"/>
    <property type="match status" value="1"/>
</dbReference>
<evidence type="ECO:0000313" key="5">
    <source>
        <dbReference type="EMBL" id="MDJ1646079.1"/>
    </source>
</evidence>
<dbReference type="InterPro" id="IPR001714">
    <property type="entry name" value="Pept_M24_MAP"/>
</dbReference>
<evidence type="ECO:0000256" key="2">
    <source>
        <dbReference type="ARBA" id="ARBA00022801"/>
    </source>
</evidence>
<dbReference type="InterPro" id="IPR000994">
    <property type="entry name" value="Pept_M24"/>
</dbReference>
<dbReference type="GO" id="GO:0008235">
    <property type="term" value="F:metalloexopeptidase activity"/>
    <property type="evidence" value="ECO:0007669"/>
    <property type="project" value="UniProtKB-ARBA"/>
</dbReference>
<keyword evidence="5" id="KW-0645">Protease</keyword>
<dbReference type="InterPro" id="IPR029149">
    <property type="entry name" value="Creatin/AminoP/Spt16_N"/>
</dbReference>
<dbReference type="SUPFAM" id="SSF53092">
    <property type="entry name" value="Creatinase/prolidase N-terminal domain"/>
    <property type="match status" value="1"/>
</dbReference>
<reference evidence="5" key="1">
    <citation type="submission" date="2023-05" db="EMBL/GenBank/DDBJ databases">
        <title>Mycoplasma phocimorsus sp. nov., isolated from Scandinavian patients with seal finger or septic arthritis after contact with seals.</title>
        <authorList>
            <person name="Skafte-Holm A."/>
            <person name="Pedersen T.R."/>
            <person name="Froelund M."/>
            <person name="Stegger M."/>
            <person name="Qvortrup K."/>
            <person name="Michaels D.L."/>
            <person name="Brown D.R."/>
            <person name="Jensen J.S."/>
        </authorList>
    </citation>
    <scope>NUCLEOTIDE SEQUENCE</scope>
    <source>
        <strain evidence="5">M5725</strain>
    </source>
</reference>
<comment type="caution">
    <text evidence="5">The sequence shown here is derived from an EMBL/GenBank/DDBJ whole genome shotgun (WGS) entry which is preliminary data.</text>
</comment>
<dbReference type="CDD" id="cd01092">
    <property type="entry name" value="APP-like"/>
    <property type="match status" value="1"/>
</dbReference>
<keyword evidence="2 5" id="KW-0378">Hydrolase</keyword>
<dbReference type="RefSeq" id="WP_283823744.1">
    <property type="nucleotide sequence ID" value="NZ_JASDAY010000022.1"/>
</dbReference>
<dbReference type="GO" id="GO:0046872">
    <property type="term" value="F:metal ion binding"/>
    <property type="evidence" value="ECO:0007669"/>
    <property type="project" value="UniProtKB-KW"/>
</dbReference>
<keyword evidence="1" id="KW-0479">Metal-binding</keyword>
<evidence type="ECO:0000256" key="1">
    <source>
        <dbReference type="ARBA" id="ARBA00022723"/>
    </source>
</evidence>
<dbReference type="EMBL" id="JASDDP010000025">
    <property type="protein sequence ID" value="MDJ1646079.1"/>
    <property type="molecule type" value="Genomic_DNA"/>
</dbReference>
<dbReference type="InterPro" id="IPR000587">
    <property type="entry name" value="Creatinase_N"/>
</dbReference>
<dbReference type="InterPro" id="IPR050659">
    <property type="entry name" value="Peptidase_M24B"/>
</dbReference>
<dbReference type="PROSITE" id="PS00491">
    <property type="entry name" value="PROLINE_PEPTIDASE"/>
    <property type="match status" value="1"/>
</dbReference>
<evidence type="ECO:0000259" key="3">
    <source>
        <dbReference type="Pfam" id="PF00557"/>
    </source>
</evidence>
<dbReference type="Pfam" id="PF00557">
    <property type="entry name" value="Peptidase_M24"/>
    <property type="match status" value="1"/>
</dbReference>
<dbReference type="PANTHER" id="PTHR46112:SF3">
    <property type="entry name" value="AMINOPEPTIDASE YPDF"/>
    <property type="match status" value="1"/>
</dbReference>
<dbReference type="Gene3D" id="3.90.230.10">
    <property type="entry name" value="Creatinase/methionine aminopeptidase superfamily"/>
    <property type="match status" value="1"/>
</dbReference>
<gene>
    <name evidence="5" type="ORF">QLQ80_03245</name>
</gene>
<protein>
    <submittedName>
        <fullName evidence="5">Aminopeptidase P family protein</fullName>
        <ecNumber evidence="5">3.4.-.-</ecNumber>
    </submittedName>
</protein>
<dbReference type="InterPro" id="IPR036005">
    <property type="entry name" value="Creatinase/aminopeptidase-like"/>
</dbReference>
<dbReference type="Gene3D" id="3.40.350.10">
    <property type="entry name" value="Creatinase/prolidase N-terminal domain"/>
    <property type="match status" value="1"/>
</dbReference>
<dbReference type="InterPro" id="IPR001131">
    <property type="entry name" value="Peptidase_M24B_aminopep-P_CS"/>
</dbReference>